<reference evidence="1" key="1">
    <citation type="journal article" date="2021" name="PeerJ">
        <title>Extensive microbial diversity within the chicken gut microbiome revealed by metagenomics and culture.</title>
        <authorList>
            <person name="Gilroy R."/>
            <person name="Ravi A."/>
            <person name="Getino M."/>
            <person name="Pursley I."/>
            <person name="Horton D.L."/>
            <person name="Alikhan N.F."/>
            <person name="Baker D."/>
            <person name="Gharbi K."/>
            <person name="Hall N."/>
            <person name="Watson M."/>
            <person name="Adriaenssens E.M."/>
            <person name="Foster-Nyarko E."/>
            <person name="Jarju S."/>
            <person name="Secka A."/>
            <person name="Antonio M."/>
            <person name="Oren A."/>
            <person name="Chaudhuri R.R."/>
            <person name="La Ragione R."/>
            <person name="Hildebrand F."/>
            <person name="Pallen M.J."/>
        </authorList>
    </citation>
    <scope>NUCLEOTIDE SEQUENCE</scope>
    <source>
        <strain evidence="1">ChiHjej13B12-24818</strain>
    </source>
</reference>
<dbReference type="Proteomes" id="UP000823823">
    <property type="component" value="Unassembled WGS sequence"/>
</dbReference>
<gene>
    <name evidence="1" type="ORF">H9786_01855</name>
</gene>
<dbReference type="PANTHER" id="PTHR36849:SF1">
    <property type="entry name" value="CYTOPLASMIC PROTEIN"/>
    <property type="match status" value="1"/>
</dbReference>
<evidence type="ECO:0000313" key="1">
    <source>
        <dbReference type="EMBL" id="HJB09266.1"/>
    </source>
</evidence>
<sequence>MRIELGRVRDLLDDGGSADGEHRVLVDRLWPRGIAKERLAYDAWDKDIAPSPELRKAFHAGELDFEQFREHYLGELSDSDAPRRLLEAAADAEASTIVLVYAAKDVEHNHARVLREALDALDV</sequence>
<proteinExistence type="predicted"/>
<protein>
    <submittedName>
        <fullName evidence="1">DUF488 family protein</fullName>
    </submittedName>
</protein>
<evidence type="ECO:0000313" key="2">
    <source>
        <dbReference type="Proteomes" id="UP000823823"/>
    </source>
</evidence>
<organism evidence="1 2">
    <name type="scientific">Candidatus Brachybacterium merdavium</name>
    <dbReference type="NCBI Taxonomy" id="2838513"/>
    <lineage>
        <taxon>Bacteria</taxon>
        <taxon>Bacillati</taxon>
        <taxon>Actinomycetota</taxon>
        <taxon>Actinomycetes</taxon>
        <taxon>Micrococcales</taxon>
        <taxon>Dermabacteraceae</taxon>
        <taxon>Brachybacterium</taxon>
    </lineage>
</organism>
<dbReference type="Pfam" id="PF22752">
    <property type="entry name" value="DUF488-N3i"/>
    <property type="match status" value="1"/>
</dbReference>
<dbReference type="InterPro" id="IPR052552">
    <property type="entry name" value="YeaO-like"/>
</dbReference>
<reference evidence="1" key="2">
    <citation type="submission" date="2021-04" db="EMBL/GenBank/DDBJ databases">
        <authorList>
            <person name="Gilroy R."/>
        </authorList>
    </citation>
    <scope>NUCLEOTIDE SEQUENCE</scope>
    <source>
        <strain evidence="1">ChiHjej13B12-24818</strain>
    </source>
</reference>
<name>A0A9D2LB52_9MICO</name>
<comment type="caution">
    <text evidence="1">The sequence shown here is derived from an EMBL/GenBank/DDBJ whole genome shotgun (WGS) entry which is preliminary data.</text>
</comment>
<accession>A0A9D2LB52</accession>
<dbReference type="PANTHER" id="PTHR36849">
    <property type="entry name" value="CYTOPLASMIC PROTEIN-RELATED"/>
    <property type="match status" value="1"/>
</dbReference>
<dbReference type="AlphaFoldDB" id="A0A9D2LB52"/>
<dbReference type="EMBL" id="DWZH01000012">
    <property type="protein sequence ID" value="HJB09266.1"/>
    <property type="molecule type" value="Genomic_DNA"/>
</dbReference>